<evidence type="ECO:0000313" key="4">
    <source>
        <dbReference type="Proteomes" id="UP000324133"/>
    </source>
</evidence>
<evidence type="ECO:0000256" key="1">
    <source>
        <dbReference type="SAM" id="Phobius"/>
    </source>
</evidence>
<evidence type="ECO:0000259" key="2">
    <source>
        <dbReference type="Pfam" id="PF13231"/>
    </source>
</evidence>
<dbReference type="Pfam" id="PF13231">
    <property type="entry name" value="PMT_2"/>
    <property type="match status" value="1"/>
</dbReference>
<feature type="transmembrane region" description="Helical" evidence="1">
    <location>
        <begin position="189"/>
        <end position="216"/>
    </location>
</feature>
<sequence>MTLPSPSTPVLAPVEELVLPSMARRSSTEKFISLFTWLAISAGILVRLFHYFDNRSLWRDELYLGISLIRMNFWELATQPLAYEQKAPLGFLWAERLAVEFLGKGEMALRLFPLLCGIAALFAFVPVAKYFLKPWAAMLAVAMLALGSPVVYHSVEAKQYSTELMASVLALLLYVRFHKQRSLGALFTWGLAGAVLLWFSYSVIFVLAGIGMAVSLKMLRQEGWKAPFRYLPAFGLWVCSFAVTYVLFLGRYQDSQWLTVFFEKYCQAYLPVSFSLPKWLFMKANEIVKNPLGQTFKFAVASPVPFIVVRFFPLLLLGVGMVLFAKKSFSRFTVLAFPLLLALLASFLKQYPFYERLVLFLAPMFIMFICYCAQEILAFLSGRTAVKVLLATLLFSPPLYNAAREIITPDYFLNKEKGREALLFINEKFKEGDAVYVYWNMWHVYDFYKEAYNLKFNAVKGEDLKTVSANEGEYLRNLSPGLRQIRSHNRLWYLYDSYLRVNIGGFVDQPAWYFHKDYKPGQTPKTAFSSLGEVRGEQFTGKDAVVLSYQLVP</sequence>
<keyword evidence="4" id="KW-1185">Reference proteome</keyword>
<feature type="transmembrane region" description="Helical" evidence="1">
    <location>
        <begin position="31"/>
        <end position="49"/>
    </location>
</feature>
<dbReference type="RefSeq" id="WP_149092727.1">
    <property type="nucleotide sequence ID" value="NZ_VKKY01000003.1"/>
</dbReference>
<dbReference type="OrthoDB" id="1491458at2"/>
<feature type="transmembrane region" description="Helical" evidence="1">
    <location>
        <begin position="332"/>
        <end position="351"/>
    </location>
</feature>
<dbReference type="Proteomes" id="UP000324133">
    <property type="component" value="Unassembled WGS sequence"/>
</dbReference>
<feature type="transmembrane region" description="Helical" evidence="1">
    <location>
        <begin position="134"/>
        <end position="153"/>
    </location>
</feature>
<name>A0A5B6T9C2_9BACT</name>
<comment type="caution">
    <text evidence="3">The sequence shown here is derived from an EMBL/GenBank/DDBJ whole genome shotgun (WGS) entry which is preliminary data.</text>
</comment>
<evidence type="ECO:0000313" key="3">
    <source>
        <dbReference type="EMBL" id="KAA3436788.1"/>
    </source>
</evidence>
<keyword evidence="1" id="KW-0812">Transmembrane</keyword>
<feature type="transmembrane region" description="Helical" evidence="1">
    <location>
        <begin position="228"/>
        <end position="248"/>
    </location>
</feature>
<feature type="transmembrane region" description="Helical" evidence="1">
    <location>
        <begin position="304"/>
        <end position="325"/>
    </location>
</feature>
<accession>A0A5B6T9C2</accession>
<gene>
    <name evidence="3" type="ORF">FOA19_20645</name>
</gene>
<keyword evidence="1" id="KW-0472">Membrane</keyword>
<feature type="transmembrane region" description="Helical" evidence="1">
    <location>
        <begin position="357"/>
        <end position="380"/>
    </location>
</feature>
<feature type="domain" description="Glycosyltransferase RgtA/B/C/D-like" evidence="2">
    <location>
        <begin position="87"/>
        <end position="240"/>
    </location>
</feature>
<proteinExistence type="predicted"/>
<reference evidence="3 4" key="1">
    <citation type="submission" date="2019-07" db="EMBL/GenBank/DDBJ databases">
        <title>Rufibacter sp. nov., isolated from lake sediment.</title>
        <authorList>
            <person name="Qu J.-H."/>
        </authorList>
    </citation>
    <scope>NUCLEOTIDE SEQUENCE [LARGE SCALE GENOMIC DNA]</scope>
    <source>
        <strain evidence="3 4">NBS58-1</strain>
    </source>
</reference>
<protein>
    <recommendedName>
        <fullName evidence="2">Glycosyltransferase RgtA/B/C/D-like domain-containing protein</fullName>
    </recommendedName>
</protein>
<dbReference type="InterPro" id="IPR038731">
    <property type="entry name" value="RgtA/B/C-like"/>
</dbReference>
<keyword evidence="1" id="KW-1133">Transmembrane helix</keyword>
<feature type="transmembrane region" description="Helical" evidence="1">
    <location>
        <begin position="111"/>
        <end position="128"/>
    </location>
</feature>
<dbReference type="EMBL" id="VKKY01000003">
    <property type="protein sequence ID" value="KAA3436788.1"/>
    <property type="molecule type" value="Genomic_DNA"/>
</dbReference>
<organism evidence="3 4">
    <name type="scientific">Rufibacter hautae</name>
    <dbReference type="NCBI Taxonomy" id="2595005"/>
    <lineage>
        <taxon>Bacteria</taxon>
        <taxon>Pseudomonadati</taxon>
        <taxon>Bacteroidota</taxon>
        <taxon>Cytophagia</taxon>
        <taxon>Cytophagales</taxon>
        <taxon>Hymenobacteraceae</taxon>
        <taxon>Rufibacter</taxon>
    </lineage>
</organism>
<dbReference type="AlphaFoldDB" id="A0A5B6T9C2"/>